<comment type="function">
    <text evidence="8">Part of the outer membrane protein assembly complex, which is involved in assembly and insertion of beta-barrel proteins into the outer membrane.</text>
</comment>
<feature type="domain" description="POTRA" evidence="10">
    <location>
        <begin position="359"/>
        <end position="433"/>
    </location>
</feature>
<evidence type="ECO:0000256" key="7">
    <source>
        <dbReference type="ARBA" id="ARBA00023237"/>
    </source>
</evidence>
<keyword evidence="7 8" id="KW-0998">Cell outer membrane</keyword>
<feature type="domain" description="POTRA" evidence="10">
    <location>
        <begin position="104"/>
        <end position="184"/>
    </location>
</feature>
<comment type="similarity">
    <text evidence="8">Belongs to the BamA family.</text>
</comment>
<keyword evidence="5 8" id="KW-0677">Repeat</keyword>
<reference evidence="11 12" key="1">
    <citation type="submission" date="2018-07" db="EMBL/GenBank/DDBJ databases">
        <title>Genome sequencing of Moraxellaceae gen. HYN0046.</title>
        <authorList>
            <person name="Kim M."/>
            <person name="Yi H."/>
        </authorList>
    </citation>
    <scope>NUCLEOTIDE SEQUENCE [LARGE SCALE GENOMIC DNA]</scope>
    <source>
        <strain evidence="11 12">HYN0046</strain>
    </source>
</reference>
<evidence type="ECO:0000256" key="3">
    <source>
        <dbReference type="ARBA" id="ARBA00022692"/>
    </source>
</evidence>
<comment type="subcellular location">
    <subcellularLocation>
        <location evidence="8">Cell outer membrane</location>
    </subcellularLocation>
    <subcellularLocation>
        <location evidence="1">Membrane</location>
    </subcellularLocation>
</comment>
<proteinExistence type="inferred from homology"/>
<evidence type="ECO:0000256" key="8">
    <source>
        <dbReference type="HAMAP-Rule" id="MF_01430"/>
    </source>
</evidence>
<gene>
    <name evidence="8 11" type="primary">bamA</name>
    <name evidence="11" type="ORF">HYN46_08865</name>
</gene>
<dbReference type="Gene3D" id="3.10.20.310">
    <property type="entry name" value="membrane protein fhac"/>
    <property type="match status" value="5"/>
</dbReference>
<feature type="domain" description="POTRA" evidence="10">
    <location>
        <begin position="36"/>
        <end position="103"/>
    </location>
</feature>
<evidence type="ECO:0000256" key="5">
    <source>
        <dbReference type="ARBA" id="ARBA00022737"/>
    </source>
</evidence>
<dbReference type="InterPro" id="IPR039910">
    <property type="entry name" value="D15-like"/>
</dbReference>
<dbReference type="PIRSF" id="PIRSF006076">
    <property type="entry name" value="OM_assembly_OMP85"/>
    <property type="match status" value="1"/>
</dbReference>
<name>A0A345P6M8_9GAMM</name>
<evidence type="ECO:0000256" key="2">
    <source>
        <dbReference type="ARBA" id="ARBA00022452"/>
    </source>
</evidence>
<evidence type="ECO:0000256" key="4">
    <source>
        <dbReference type="ARBA" id="ARBA00022729"/>
    </source>
</evidence>
<dbReference type="OrthoDB" id="9803054at2"/>
<protein>
    <recommendedName>
        <fullName evidence="8 9">Outer membrane protein assembly factor BamA</fullName>
    </recommendedName>
</protein>
<sequence precursor="true">MKHPLALLPLAIVTSMAVTATTSSVFAATSSVASGFVARDIRIEGLVRLSPASVSSLLPIASGDTITEQKLAEAIRALYASGNFDDVQASRDQDVLLFKVVERPVIATMTITGNKLIPTDSLTKGLKGGGISEGEVLKRSSLQVVKNELEQQYAQQGRYDAEVKIETVPKPNNRVDLAFKIYEGNAAKVVNIRVLGNTVFSDDEIKKAFQVKSSNWSSIVTRDDRYAREKMTASLESLRSLYLNKGYIHYALNSAQLNLSEDKKNIFIEVSVNEGAQYKFGESKFVGDPLYKNEDLKQLVIYKPGTTYSQAEVTATTQLLSKKFGNSGYYFAEINPIPEIDEPTKTVTMNYAINPGKQVYIRRINFKGNDKTADEVLRREMRQLEGSLASNEKIDLSKVRLERTGYFKTVTIDTPRVANSNDQVDVNVTVEEQPSGTSSISVGYSQYGGVTFQFGLNQTNFFGTGTQVGLDVSRSETLENYNINVLDPYYTVDGVSRGFNFYMRNTKLDSTYNVQRYYSDALGASMTFGYPVDENKSVSATLNVDNTTIKTSSFVSQVAQNYLLSHGAVNKSGDDANPLYDKDFLTYNLNLSWAYNTLNRPVLATRGMSHQISLDTTLPGSDVQYQRITYTGQAFFPLPTHFLDKFLIRAYTKLGYGHDLPFWKNFYAGGYGSVRGYRDYTLGPLSPGIGYCKGAGTTCPDPDPESVGGNGLITGGLELILPIPYAGDWASQIRPVLFVEGGQVFDTTGVADTGTTSYKFSANNFRYSAGFGFTWITMIGPIALSYAQPIDSKPNDQLKRVQFAIGRVF</sequence>
<dbReference type="Pfam" id="PF07244">
    <property type="entry name" value="POTRA"/>
    <property type="match status" value="5"/>
</dbReference>
<comment type="subunit">
    <text evidence="8">Part of the Bam complex.</text>
</comment>
<evidence type="ECO:0000259" key="10">
    <source>
        <dbReference type="PROSITE" id="PS51779"/>
    </source>
</evidence>
<dbReference type="PANTHER" id="PTHR12815:SF23">
    <property type="entry name" value="OUTER MEMBRANE PROTEIN ASSEMBLY FACTOR BAMA"/>
    <property type="match status" value="1"/>
</dbReference>
<evidence type="ECO:0000313" key="11">
    <source>
        <dbReference type="EMBL" id="AXI02937.1"/>
    </source>
</evidence>
<dbReference type="GO" id="GO:0051205">
    <property type="term" value="P:protein insertion into membrane"/>
    <property type="evidence" value="ECO:0007669"/>
    <property type="project" value="UniProtKB-UniRule"/>
</dbReference>
<dbReference type="GO" id="GO:0043165">
    <property type="term" value="P:Gram-negative-bacterium-type cell outer membrane assembly"/>
    <property type="evidence" value="ECO:0007669"/>
    <property type="project" value="UniProtKB-UniRule"/>
</dbReference>
<dbReference type="Gene3D" id="2.40.160.50">
    <property type="entry name" value="membrane protein fhac: a member of the omp85/tpsb transporter family"/>
    <property type="match status" value="1"/>
</dbReference>
<keyword evidence="4 8" id="KW-0732">Signal</keyword>
<dbReference type="NCBIfam" id="TIGR03303">
    <property type="entry name" value="OM_YaeT"/>
    <property type="match status" value="1"/>
</dbReference>
<evidence type="ECO:0000313" key="12">
    <source>
        <dbReference type="Proteomes" id="UP000253940"/>
    </source>
</evidence>
<dbReference type="HAMAP" id="MF_01430">
    <property type="entry name" value="OM_assembly_BamA"/>
    <property type="match status" value="1"/>
</dbReference>
<dbReference type="KEGG" id="mbah:HYN46_08865"/>
<feature type="signal peptide" evidence="8">
    <location>
        <begin position="1"/>
        <end position="20"/>
    </location>
</feature>
<keyword evidence="2 8" id="KW-1134">Transmembrane beta strand</keyword>
<keyword evidence="12" id="KW-1185">Reference proteome</keyword>
<dbReference type="GO" id="GO:1990063">
    <property type="term" value="C:Bam protein complex"/>
    <property type="evidence" value="ECO:0007669"/>
    <property type="project" value="TreeGrafter"/>
</dbReference>
<keyword evidence="6 8" id="KW-0472">Membrane</keyword>
<dbReference type="InterPro" id="IPR010827">
    <property type="entry name" value="BamA/TamA_POTRA"/>
</dbReference>
<dbReference type="Pfam" id="PF01103">
    <property type="entry name" value="Omp85"/>
    <property type="match status" value="1"/>
</dbReference>
<evidence type="ECO:0000256" key="1">
    <source>
        <dbReference type="ARBA" id="ARBA00004370"/>
    </source>
</evidence>
<feature type="chain" id="PRO_5017093785" description="Outer membrane protein assembly factor BamA" evidence="8">
    <location>
        <begin position="21"/>
        <end position="809"/>
    </location>
</feature>
<dbReference type="AlphaFoldDB" id="A0A345P6M8"/>
<keyword evidence="3 8" id="KW-0812">Transmembrane</keyword>
<dbReference type="EMBL" id="CP031222">
    <property type="protein sequence ID" value="AXI02937.1"/>
    <property type="molecule type" value="Genomic_DNA"/>
</dbReference>
<dbReference type="InterPro" id="IPR000184">
    <property type="entry name" value="Bac_surfAg_D15"/>
</dbReference>
<dbReference type="PANTHER" id="PTHR12815">
    <property type="entry name" value="SORTING AND ASSEMBLY MACHINERY SAMM50 PROTEIN FAMILY MEMBER"/>
    <property type="match status" value="1"/>
</dbReference>
<dbReference type="InterPro" id="IPR023707">
    <property type="entry name" value="OM_assembly_BamA"/>
</dbReference>
<dbReference type="PROSITE" id="PS51779">
    <property type="entry name" value="POTRA"/>
    <property type="match status" value="4"/>
</dbReference>
<feature type="domain" description="POTRA" evidence="10">
    <location>
        <begin position="187"/>
        <end position="275"/>
    </location>
</feature>
<evidence type="ECO:0000256" key="6">
    <source>
        <dbReference type="ARBA" id="ARBA00023136"/>
    </source>
</evidence>
<dbReference type="RefSeq" id="WP_114899047.1">
    <property type="nucleotide sequence ID" value="NZ_CP031222.1"/>
</dbReference>
<dbReference type="InterPro" id="IPR034746">
    <property type="entry name" value="POTRA"/>
</dbReference>
<evidence type="ECO:0000256" key="9">
    <source>
        <dbReference type="NCBIfam" id="TIGR03303"/>
    </source>
</evidence>
<dbReference type="Proteomes" id="UP000253940">
    <property type="component" value="Chromosome"/>
</dbReference>
<organism evidence="11 12">
    <name type="scientific">Aquirhabdus parva</name>
    <dbReference type="NCBI Taxonomy" id="2283318"/>
    <lineage>
        <taxon>Bacteria</taxon>
        <taxon>Pseudomonadati</taxon>
        <taxon>Pseudomonadota</taxon>
        <taxon>Gammaproteobacteria</taxon>
        <taxon>Moraxellales</taxon>
        <taxon>Moraxellaceae</taxon>
        <taxon>Aquirhabdus</taxon>
    </lineage>
</organism>
<accession>A0A345P6M8</accession>